<dbReference type="InterPro" id="IPR052559">
    <property type="entry name" value="V-haloperoxidase"/>
</dbReference>
<dbReference type="Gene3D" id="1.10.606.20">
    <property type="match status" value="1"/>
</dbReference>
<dbReference type="PANTHER" id="PTHR34599:SF1">
    <property type="entry name" value="PHOSPHATIDIC ACID PHOSPHATASE TYPE 2_HALOPEROXIDASE DOMAIN-CONTAINING PROTEIN"/>
    <property type="match status" value="1"/>
</dbReference>
<dbReference type="GO" id="GO:0004601">
    <property type="term" value="F:peroxidase activity"/>
    <property type="evidence" value="ECO:0007669"/>
    <property type="project" value="UniProtKB-KW"/>
</dbReference>
<name>A0ABV7Z0X9_9BACT</name>
<reference evidence="2" key="1">
    <citation type="journal article" date="2019" name="Int. J. Syst. Evol. Microbiol.">
        <title>The Global Catalogue of Microorganisms (GCM) 10K type strain sequencing project: providing services to taxonomists for standard genome sequencing and annotation.</title>
        <authorList>
            <consortium name="The Broad Institute Genomics Platform"/>
            <consortium name="The Broad Institute Genome Sequencing Center for Infectious Disease"/>
            <person name="Wu L."/>
            <person name="Ma J."/>
        </authorList>
    </citation>
    <scope>NUCLEOTIDE SEQUENCE [LARGE SCALE GENOMIC DNA]</scope>
    <source>
        <strain evidence="2">CECT 7956</strain>
    </source>
</reference>
<accession>A0ABV7Z0X9</accession>
<organism evidence="1 2">
    <name type="scientific">Lacihabitans lacunae</name>
    <dbReference type="NCBI Taxonomy" id="1028214"/>
    <lineage>
        <taxon>Bacteria</taxon>
        <taxon>Pseudomonadati</taxon>
        <taxon>Bacteroidota</taxon>
        <taxon>Cytophagia</taxon>
        <taxon>Cytophagales</taxon>
        <taxon>Leadbetterellaceae</taxon>
        <taxon>Lacihabitans</taxon>
    </lineage>
</organism>
<dbReference type="EMBL" id="JBHRYQ010000001">
    <property type="protein sequence ID" value="MFC3812880.1"/>
    <property type="molecule type" value="Genomic_DNA"/>
</dbReference>
<dbReference type="PANTHER" id="PTHR34599">
    <property type="entry name" value="PEROXIDASE-RELATED"/>
    <property type="match status" value="1"/>
</dbReference>
<protein>
    <submittedName>
        <fullName evidence="1">Vanadium-dependent haloperoxidase</fullName>
        <ecNumber evidence="1">1.11.1.-</ecNumber>
    </submittedName>
</protein>
<dbReference type="CDD" id="cd03398">
    <property type="entry name" value="PAP2_haloperoxidase"/>
    <property type="match status" value="1"/>
</dbReference>
<evidence type="ECO:0000313" key="2">
    <source>
        <dbReference type="Proteomes" id="UP001595616"/>
    </source>
</evidence>
<proteinExistence type="predicted"/>
<dbReference type="RefSeq" id="WP_379839786.1">
    <property type="nucleotide sequence ID" value="NZ_JBHRYQ010000001.1"/>
</dbReference>
<comment type="caution">
    <text evidence="1">The sequence shown here is derived from an EMBL/GenBank/DDBJ whole genome shotgun (WGS) entry which is preliminary data.</text>
</comment>
<dbReference type="Proteomes" id="UP001595616">
    <property type="component" value="Unassembled WGS sequence"/>
</dbReference>
<dbReference type="SUPFAM" id="SSF48317">
    <property type="entry name" value="Acid phosphatase/Vanadium-dependent haloperoxidase"/>
    <property type="match status" value="1"/>
</dbReference>
<evidence type="ECO:0000313" key="1">
    <source>
        <dbReference type="EMBL" id="MFC3812880.1"/>
    </source>
</evidence>
<dbReference type="EC" id="1.11.1.-" evidence="1"/>
<keyword evidence="2" id="KW-1185">Reference proteome</keyword>
<keyword evidence="1" id="KW-0560">Oxidoreductase</keyword>
<dbReference type="InterPro" id="IPR036938">
    <property type="entry name" value="PAP2/HPO_sf"/>
</dbReference>
<gene>
    <name evidence="1" type="ORF">ACFOOI_19610</name>
</gene>
<sequence>MKGLNKNIFLILIFAVNLQIFGQPNVASKPNDVATQWFEFQLEIIPQTPGFTPPVVARALGYSGLTLYESVVHGMPNYISMAGIVQDLEKLPKPEQNKEYQWEVVANTAQAFICKEIYAKNFKANIQKIEDFRNKIDLPLKQKTTEQVYKNSVKYGEEIAKAIYQYSKTDGADEAEKNNFPKNYKTNTGSCMWIPVGEQLALQPYWGKNRTFIKGNADFDLPAPPKCEIGNSSLLYVQALEVYSVGKNLTQEQKDIALFWSDDPGKTFTPPGHGISIATQLIKKENLSLEKAAELYCRLGIAVSDAFVSCWKCKYMHNILRPVTFIQTTIDPNWRAFLDNPPFPEYTSGHGTVSGAIAMVLSDAFGYNYAFVDNSHQNRGLKPRSYDSFLEFAQEAALSRLYGGIHYRMSNDEGLKNGKRIGKTICELKLKMKAS</sequence>
<keyword evidence="1" id="KW-0575">Peroxidase</keyword>